<dbReference type="RefSeq" id="WP_101683038.1">
    <property type="nucleotide sequence ID" value="NZ_PJRP01000009.1"/>
</dbReference>
<accession>A0A2N5C9L5</accession>
<dbReference type="CDD" id="cd00093">
    <property type="entry name" value="HTH_XRE"/>
    <property type="match status" value="1"/>
</dbReference>
<dbReference type="SUPFAM" id="SSF47413">
    <property type="entry name" value="lambda repressor-like DNA-binding domains"/>
    <property type="match status" value="1"/>
</dbReference>
<organism evidence="2 3">
    <name type="scientific">Cupriavidus pauculus</name>
    <dbReference type="NCBI Taxonomy" id="82633"/>
    <lineage>
        <taxon>Bacteria</taxon>
        <taxon>Pseudomonadati</taxon>
        <taxon>Pseudomonadota</taxon>
        <taxon>Betaproteobacteria</taxon>
        <taxon>Burkholderiales</taxon>
        <taxon>Burkholderiaceae</taxon>
        <taxon>Cupriavidus</taxon>
    </lineage>
</organism>
<evidence type="ECO:0000313" key="3">
    <source>
        <dbReference type="Proteomes" id="UP000234341"/>
    </source>
</evidence>
<reference evidence="2 3" key="1">
    <citation type="submission" date="2017-12" db="EMBL/GenBank/DDBJ databases">
        <title>Genome sequence of the active heterotrophic nitrifier-denitrifier, Cupriavidus pauculus UM1.</title>
        <authorList>
            <person name="Putonti C."/>
            <person name="Castignetti D."/>
        </authorList>
    </citation>
    <scope>NUCLEOTIDE SEQUENCE [LARGE SCALE GENOMIC DNA]</scope>
    <source>
        <strain evidence="2 3">UM1</strain>
    </source>
</reference>
<dbReference type="Proteomes" id="UP000234341">
    <property type="component" value="Unassembled WGS sequence"/>
</dbReference>
<name>A0A2N5C9L5_9BURK</name>
<dbReference type="Pfam" id="PF01381">
    <property type="entry name" value="HTH_3"/>
    <property type="match status" value="1"/>
</dbReference>
<dbReference type="GO" id="GO:0003677">
    <property type="term" value="F:DNA binding"/>
    <property type="evidence" value="ECO:0007669"/>
    <property type="project" value="InterPro"/>
</dbReference>
<comment type="caution">
    <text evidence="2">The sequence shown here is derived from an EMBL/GenBank/DDBJ whole genome shotgun (WGS) entry which is preliminary data.</text>
</comment>
<dbReference type="InterPro" id="IPR010982">
    <property type="entry name" value="Lambda_DNA-bd_dom_sf"/>
</dbReference>
<evidence type="ECO:0000313" key="2">
    <source>
        <dbReference type="EMBL" id="PLP98889.1"/>
    </source>
</evidence>
<proteinExistence type="predicted"/>
<dbReference type="InterPro" id="IPR001387">
    <property type="entry name" value="Cro/C1-type_HTH"/>
</dbReference>
<protein>
    <recommendedName>
        <fullName evidence="1">HTH cro/C1-type domain-containing protein</fullName>
    </recommendedName>
</protein>
<gene>
    <name evidence="2" type="ORF">CYJ10_19060</name>
</gene>
<feature type="domain" description="HTH cro/C1-type" evidence="1">
    <location>
        <begin position="25"/>
        <end position="78"/>
    </location>
</feature>
<dbReference type="Gene3D" id="1.10.260.40">
    <property type="entry name" value="lambda repressor-like DNA-binding domains"/>
    <property type="match status" value="1"/>
</dbReference>
<dbReference type="PROSITE" id="PS50943">
    <property type="entry name" value="HTH_CROC1"/>
    <property type="match status" value="1"/>
</dbReference>
<dbReference type="AlphaFoldDB" id="A0A2N5C9L5"/>
<sequence>MNRTNERGNLMSNSHKNIVTPGDMLAALIAKAGVTRQEFASRMGVDRNTVYRLLSNERPITAMYALAIEQAHPHPDNLASQWIGAQAAYDLYMAQSGGKKQRKQTEVAQ</sequence>
<dbReference type="OrthoDB" id="5297543at2"/>
<dbReference type="EMBL" id="PJRP01000009">
    <property type="protein sequence ID" value="PLP98889.1"/>
    <property type="molecule type" value="Genomic_DNA"/>
</dbReference>
<evidence type="ECO:0000259" key="1">
    <source>
        <dbReference type="PROSITE" id="PS50943"/>
    </source>
</evidence>